<evidence type="ECO:0000313" key="1">
    <source>
        <dbReference type="EMBL" id="KAF9508543.1"/>
    </source>
</evidence>
<keyword evidence="2" id="KW-1185">Reference proteome</keyword>
<dbReference type="SUPFAM" id="SSF56235">
    <property type="entry name" value="N-terminal nucleophile aminohydrolases (Ntn hydrolases)"/>
    <property type="match status" value="1"/>
</dbReference>
<dbReference type="Pfam" id="PF00227">
    <property type="entry name" value="Proteasome"/>
    <property type="match status" value="1"/>
</dbReference>
<feature type="non-terminal residue" evidence="1">
    <location>
        <position position="1"/>
    </location>
</feature>
<evidence type="ECO:0000313" key="2">
    <source>
        <dbReference type="Proteomes" id="UP000886523"/>
    </source>
</evidence>
<name>A0A9P6AMI5_9AGAM</name>
<dbReference type="GO" id="GO:0005839">
    <property type="term" value="C:proteasome core complex"/>
    <property type="evidence" value="ECO:0007669"/>
    <property type="project" value="InterPro"/>
</dbReference>
<dbReference type="Gene3D" id="3.60.20.10">
    <property type="entry name" value="Glutamine Phosphoribosylpyrophosphate, subunit 1, domain 1"/>
    <property type="match status" value="1"/>
</dbReference>
<dbReference type="Proteomes" id="UP000886523">
    <property type="component" value="Unassembled WGS sequence"/>
</dbReference>
<protein>
    <submittedName>
        <fullName evidence="1">Uncharacterized protein</fullName>
    </submittedName>
</protein>
<comment type="caution">
    <text evidence="1">The sequence shown here is derived from an EMBL/GenBank/DDBJ whole genome shotgun (WGS) entry which is preliminary data.</text>
</comment>
<dbReference type="InterPro" id="IPR029055">
    <property type="entry name" value="Ntn_hydrolases_N"/>
</dbReference>
<accession>A0A9P6AMI5</accession>
<dbReference type="GO" id="GO:0051603">
    <property type="term" value="P:proteolysis involved in protein catabolic process"/>
    <property type="evidence" value="ECO:0007669"/>
    <property type="project" value="InterPro"/>
</dbReference>
<dbReference type="AlphaFoldDB" id="A0A9P6AMI5"/>
<dbReference type="EMBL" id="MU129056">
    <property type="protein sequence ID" value="KAF9508543.1"/>
    <property type="molecule type" value="Genomic_DNA"/>
</dbReference>
<reference evidence="1" key="1">
    <citation type="journal article" date="2020" name="Nat. Commun.">
        <title>Large-scale genome sequencing of mycorrhizal fungi provides insights into the early evolution of symbiotic traits.</title>
        <authorList>
            <person name="Miyauchi S."/>
            <person name="Kiss E."/>
            <person name="Kuo A."/>
            <person name="Drula E."/>
            <person name="Kohler A."/>
            <person name="Sanchez-Garcia M."/>
            <person name="Morin E."/>
            <person name="Andreopoulos B."/>
            <person name="Barry K.W."/>
            <person name="Bonito G."/>
            <person name="Buee M."/>
            <person name="Carver A."/>
            <person name="Chen C."/>
            <person name="Cichocki N."/>
            <person name="Clum A."/>
            <person name="Culley D."/>
            <person name="Crous P.W."/>
            <person name="Fauchery L."/>
            <person name="Girlanda M."/>
            <person name="Hayes R.D."/>
            <person name="Keri Z."/>
            <person name="LaButti K."/>
            <person name="Lipzen A."/>
            <person name="Lombard V."/>
            <person name="Magnuson J."/>
            <person name="Maillard F."/>
            <person name="Murat C."/>
            <person name="Nolan M."/>
            <person name="Ohm R.A."/>
            <person name="Pangilinan J."/>
            <person name="Pereira M.F."/>
            <person name="Perotto S."/>
            <person name="Peter M."/>
            <person name="Pfister S."/>
            <person name="Riley R."/>
            <person name="Sitrit Y."/>
            <person name="Stielow J.B."/>
            <person name="Szollosi G."/>
            <person name="Zifcakova L."/>
            <person name="Stursova M."/>
            <person name="Spatafora J.W."/>
            <person name="Tedersoo L."/>
            <person name="Vaario L.M."/>
            <person name="Yamada A."/>
            <person name="Yan M."/>
            <person name="Wang P."/>
            <person name="Xu J."/>
            <person name="Bruns T."/>
            <person name="Baldrian P."/>
            <person name="Vilgalys R."/>
            <person name="Dunand C."/>
            <person name="Henrissat B."/>
            <person name="Grigoriev I.V."/>
            <person name="Hibbett D."/>
            <person name="Nagy L.G."/>
            <person name="Martin F.M."/>
        </authorList>
    </citation>
    <scope>NUCLEOTIDE SEQUENCE</scope>
    <source>
        <strain evidence="1">UP504</strain>
    </source>
</reference>
<dbReference type="OrthoDB" id="429533at2759"/>
<sequence length="73" mass="7683">GTAADTEFTTAVISSNIELRAWNSRRKSRVVMTMTTLRQYISGYQGASGAALVLGGVESTGVHLFIITPHGAG</sequence>
<proteinExistence type="predicted"/>
<dbReference type="InterPro" id="IPR001353">
    <property type="entry name" value="Proteasome_sua/b"/>
</dbReference>
<gene>
    <name evidence="1" type="ORF">BS47DRAFT_1415837</name>
</gene>
<organism evidence="1 2">
    <name type="scientific">Hydnum rufescens UP504</name>
    <dbReference type="NCBI Taxonomy" id="1448309"/>
    <lineage>
        <taxon>Eukaryota</taxon>
        <taxon>Fungi</taxon>
        <taxon>Dikarya</taxon>
        <taxon>Basidiomycota</taxon>
        <taxon>Agaricomycotina</taxon>
        <taxon>Agaricomycetes</taxon>
        <taxon>Cantharellales</taxon>
        <taxon>Hydnaceae</taxon>
        <taxon>Hydnum</taxon>
    </lineage>
</organism>